<evidence type="ECO:0000313" key="2">
    <source>
        <dbReference type="Proteomes" id="UP000515947"/>
    </source>
</evidence>
<dbReference type="RefSeq" id="WP_187579870.1">
    <property type="nucleotide sequence ID" value="NZ_CP060713.1"/>
</dbReference>
<name>A0A7G9REK3_9ACTN</name>
<dbReference type="AlphaFoldDB" id="A0A7G9REK3"/>
<evidence type="ECO:0000313" key="1">
    <source>
        <dbReference type="EMBL" id="QNN54028.1"/>
    </source>
</evidence>
<dbReference type="KEGG" id="nmes:H9L09_06520"/>
<protein>
    <submittedName>
        <fullName evidence="1">Uncharacterized protein</fullName>
    </submittedName>
</protein>
<dbReference type="SUPFAM" id="SSF51445">
    <property type="entry name" value="(Trans)glycosidases"/>
    <property type="match status" value="1"/>
</dbReference>
<dbReference type="Gene3D" id="3.20.20.80">
    <property type="entry name" value="Glycosidases"/>
    <property type="match status" value="1"/>
</dbReference>
<organism evidence="1 2">
    <name type="scientific">Nocardioides mesophilus</name>
    <dbReference type="NCBI Taxonomy" id="433659"/>
    <lineage>
        <taxon>Bacteria</taxon>
        <taxon>Bacillati</taxon>
        <taxon>Actinomycetota</taxon>
        <taxon>Actinomycetes</taxon>
        <taxon>Propionibacteriales</taxon>
        <taxon>Nocardioidaceae</taxon>
        <taxon>Nocardioides</taxon>
    </lineage>
</organism>
<keyword evidence="2" id="KW-1185">Reference proteome</keyword>
<accession>A0A7G9REK3</accession>
<sequence length="405" mass="43788">MPASQADSVVNMVGVNTHVNWRTTVYAQDQRVMDLVRDLGVRHVRDRITKLAATRAAFSELAKSGVKVQGVCGALGDPQSMSEVMSEVVAGYSDPFSVFSGFEGLNEPNNDAVPWVDETRAKLRDLRIERDLRGLNRIPVIGPALARVNGGGVEGDTTEGQSTALGDLTDVLDLGNVHVYPRVQTPSADIDRFVAYQRLVCGNKPIVCSEGGYFTAMDYVGGAWPTPVDVVGTYLPRMVMEHWLRGTTRFFAYELMDRYDATNSDRLSSFGLVGVPSEDPAAPWTKKPGYRALKNLLSIMADPGGSHKVAGIPMTVTGGTDLRKGLFAKRDGSRYLAVWRDVSCYDALNRTLTPVQATTATLTFDTRRTVSVYSPTVSATPVASYAAATSVKLSVGGELLIARIG</sequence>
<gene>
    <name evidence="1" type="ORF">H9L09_06520</name>
</gene>
<proteinExistence type="predicted"/>
<dbReference type="EMBL" id="CP060713">
    <property type="protein sequence ID" value="QNN54028.1"/>
    <property type="molecule type" value="Genomic_DNA"/>
</dbReference>
<dbReference type="InterPro" id="IPR017853">
    <property type="entry name" value="GH"/>
</dbReference>
<dbReference type="Proteomes" id="UP000515947">
    <property type="component" value="Chromosome"/>
</dbReference>
<reference evidence="1 2" key="1">
    <citation type="submission" date="2020-08" db="EMBL/GenBank/DDBJ databases">
        <title>Genome sequence of Nocardioides mesophilus KACC 16243T.</title>
        <authorList>
            <person name="Hyun D.-W."/>
            <person name="Bae J.-W."/>
        </authorList>
    </citation>
    <scope>NUCLEOTIDE SEQUENCE [LARGE SCALE GENOMIC DNA]</scope>
    <source>
        <strain evidence="1 2">KACC 16243</strain>
    </source>
</reference>